<evidence type="ECO:0000256" key="1">
    <source>
        <dbReference type="SAM" id="Phobius"/>
    </source>
</evidence>
<dbReference type="AlphaFoldDB" id="A0A977KSV4"/>
<dbReference type="KEGG" id="wna:KA717_25160"/>
<evidence type="ECO:0000313" key="2">
    <source>
        <dbReference type="EMBL" id="UXE59191.1"/>
    </source>
</evidence>
<proteinExistence type="predicted"/>
<dbReference type="Proteomes" id="UP001065613">
    <property type="component" value="Chromosome"/>
</dbReference>
<accession>A0A977KSV4</accession>
<gene>
    <name evidence="2" type="ORF">KA717_25160</name>
</gene>
<keyword evidence="1" id="KW-0812">Transmembrane</keyword>
<sequence>MDSRKSSHPLNRWDWLAKTLKLILLGINFTLIGAIATRFLGGGSGLVEIGGVIFSCCKIFVDYI</sequence>
<keyword evidence="1" id="KW-1133">Transmembrane helix</keyword>
<name>A0A977KSV4_9CYAN</name>
<keyword evidence="1" id="KW-0472">Membrane</keyword>
<dbReference type="EMBL" id="CP073041">
    <property type="protein sequence ID" value="UXE59191.1"/>
    <property type="molecule type" value="Genomic_DNA"/>
</dbReference>
<organism evidence="2">
    <name type="scientific">Woronichinia naegeliana WA131</name>
    <dbReference type="NCBI Taxonomy" id="2824559"/>
    <lineage>
        <taxon>Bacteria</taxon>
        <taxon>Bacillati</taxon>
        <taxon>Cyanobacteriota</taxon>
        <taxon>Cyanophyceae</taxon>
        <taxon>Synechococcales</taxon>
        <taxon>Coelosphaeriaceae</taxon>
        <taxon>Woronichinia</taxon>
    </lineage>
</organism>
<feature type="transmembrane region" description="Helical" evidence="1">
    <location>
        <begin position="20"/>
        <end position="40"/>
    </location>
</feature>
<reference evidence="2" key="1">
    <citation type="submission" date="2021-04" db="EMBL/GenBank/DDBJ databases">
        <title>Genome sequence of Woronichinia naegeliana from Washington state freshwater lake bloom.</title>
        <authorList>
            <person name="Dreher T.W."/>
        </authorList>
    </citation>
    <scope>NUCLEOTIDE SEQUENCE</scope>
    <source>
        <strain evidence="2">WA131</strain>
    </source>
</reference>
<protein>
    <submittedName>
        <fullName evidence="2">Uncharacterized protein</fullName>
    </submittedName>
</protein>